<evidence type="ECO:0000256" key="5">
    <source>
        <dbReference type="ARBA" id="ARBA00023136"/>
    </source>
</evidence>
<comment type="subcellular location">
    <subcellularLocation>
        <location evidence="1">Membrane</location>
    </subcellularLocation>
</comment>
<dbReference type="Pfam" id="PF06060">
    <property type="entry name" value="Mesothelin"/>
    <property type="match status" value="1"/>
</dbReference>
<keyword evidence="3" id="KW-0732">Signal</keyword>
<evidence type="ECO:0000256" key="3">
    <source>
        <dbReference type="ARBA" id="ARBA00022729"/>
    </source>
</evidence>
<comment type="similarity">
    <text evidence="2">Belongs to the mesothelin family.</text>
</comment>
<accession>A0A2P4T0S9</accession>
<evidence type="ECO:0008006" key="9">
    <source>
        <dbReference type="Google" id="ProtNLM"/>
    </source>
</evidence>
<evidence type="ECO:0000256" key="4">
    <source>
        <dbReference type="ARBA" id="ARBA00022889"/>
    </source>
</evidence>
<gene>
    <name evidence="7" type="ORF">CIB84_006287</name>
</gene>
<dbReference type="PANTHER" id="PTHR23412">
    <property type="entry name" value="STEREOCILIN RELATED"/>
    <property type="match status" value="1"/>
</dbReference>
<evidence type="ECO:0000256" key="6">
    <source>
        <dbReference type="ARBA" id="ARBA00023180"/>
    </source>
</evidence>
<comment type="caution">
    <text evidence="7">The sequence shown here is derived from an EMBL/GenBank/DDBJ whole genome shotgun (WGS) entry which is preliminary data.</text>
</comment>
<feature type="non-terminal residue" evidence="7">
    <location>
        <position position="1"/>
    </location>
</feature>
<dbReference type="GO" id="GO:0016020">
    <property type="term" value="C:membrane"/>
    <property type="evidence" value="ECO:0007669"/>
    <property type="project" value="UniProtKB-SubCell"/>
</dbReference>
<dbReference type="PANTHER" id="PTHR23412:SF6">
    <property type="entry name" value="MESOTHELIN"/>
    <property type="match status" value="1"/>
</dbReference>
<evidence type="ECO:0000256" key="2">
    <source>
        <dbReference type="ARBA" id="ARBA00011016"/>
    </source>
</evidence>
<protein>
    <recommendedName>
        <fullName evidence="9">Mesothelin</fullName>
    </recommendedName>
</protein>
<dbReference type="InterPro" id="IPR026664">
    <property type="entry name" value="Stereocilin-rel"/>
</dbReference>
<evidence type="ECO:0000313" key="8">
    <source>
        <dbReference type="Proteomes" id="UP000237246"/>
    </source>
</evidence>
<evidence type="ECO:0000256" key="1">
    <source>
        <dbReference type="ARBA" id="ARBA00004370"/>
    </source>
</evidence>
<dbReference type="GO" id="GO:0007160">
    <property type="term" value="P:cell-matrix adhesion"/>
    <property type="evidence" value="ECO:0007669"/>
    <property type="project" value="TreeGrafter"/>
</dbReference>
<dbReference type="InterPro" id="IPR010335">
    <property type="entry name" value="Mesothelin"/>
</dbReference>
<keyword evidence="6" id="KW-0325">Glycoprotein</keyword>
<dbReference type="Gene3D" id="1.20.970.40">
    <property type="match status" value="1"/>
</dbReference>
<dbReference type="OrthoDB" id="9329195at2759"/>
<sequence>PPQAWSASTLNELTGLIPVFDHSIWQKVPKNVLTLWLKNFARDSPLSRAQLATIVEELLPSRQKRDVGCPDDLKITEEVLNDDMMPIYYTPEELRACLKNVSLKDYFPQILTYPFTNEQLAVAAAVISRYVALGNPLNATALNAINTKYLCILNATLLNMIDPNSLKLASLDPSACSQLTKDILYVKAKRAFSDHRYLRSYYTLIEPYLGGAPSEDLRALSKDNVNMNINTLVNLRRDALMSLTPAEVKALLGINLRDLSNWRNKSPIQEWARRQKQTELDKLGVGFTGGTQEGYMNIVTPKFQRM</sequence>
<dbReference type="AlphaFoldDB" id="A0A2P4T0S9"/>
<dbReference type="EMBL" id="PPHD01013495">
    <property type="protein sequence ID" value="POI29964.1"/>
    <property type="molecule type" value="Genomic_DNA"/>
</dbReference>
<proteinExistence type="inferred from homology"/>
<name>A0A2P4T0S9_BAMTH</name>
<keyword evidence="4" id="KW-0130">Cell adhesion</keyword>
<dbReference type="Proteomes" id="UP000237246">
    <property type="component" value="Unassembled WGS sequence"/>
</dbReference>
<reference evidence="7 8" key="1">
    <citation type="submission" date="2018-01" db="EMBL/GenBank/DDBJ databases">
        <title>Comparison of the Chinese Bamboo Partridge and Red Junglefowl genome sequences highlights the importance of demography in genome evolution.</title>
        <authorList>
            <person name="Tiley G.P."/>
            <person name="Kimball R.T."/>
            <person name="Braun E.L."/>
            <person name="Burleigh J.G."/>
        </authorList>
    </citation>
    <scope>NUCLEOTIDE SEQUENCE [LARGE SCALE GENOMIC DNA]</scope>
    <source>
        <strain evidence="7">RTK389</strain>
        <tissue evidence="7">Blood</tissue>
    </source>
</reference>
<evidence type="ECO:0000313" key="7">
    <source>
        <dbReference type="EMBL" id="POI29964.1"/>
    </source>
</evidence>
<organism evidence="7 8">
    <name type="scientific">Bambusicola thoracicus</name>
    <name type="common">Chinese bamboo-partridge</name>
    <name type="synonym">Perdix thoracica</name>
    <dbReference type="NCBI Taxonomy" id="9083"/>
    <lineage>
        <taxon>Eukaryota</taxon>
        <taxon>Metazoa</taxon>
        <taxon>Chordata</taxon>
        <taxon>Craniata</taxon>
        <taxon>Vertebrata</taxon>
        <taxon>Euteleostomi</taxon>
        <taxon>Archelosauria</taxon>
        <taxon>Archosauria</taxon>
        <taxon>Dinosauria</taxon>
        <taxon>Saurischia</taxon>
        <taxon>Theropoda</taxon>
        <taxon>Coelurosauria</taxon>
        <taxon>Aves</taxon>
        <taxon>Neognathae</taxon>
        <taxon>Galloanserae</taxon>
        <taxon>Galliformes</taxon>
        <taxon>Phasianidae</taxon>
        <taxon>Perdicinae</taxon>
        <taxon>Bambusicola</taxon>
    </lineage>
</organism>
<dbReference type="GO" id="GO:0009986">
    <property type="term" value="C:cell surface"/>
    <property type="evidence" value="ECO:0007669"/>
    <property type="project" value="TreeGrafter"/>
</dbReference>
<keyword evidence="8" id="KW-1185">Reference proteome</keyword>
<keyword evidence="5" id="KW-0472">Membrane</keyword>